<dbReference type="PANTHER" id="PTHR46165:SF2">
    <property type="entry name" value="SET AND MYND DOMAIN-CONTAINING PROTEIN 4"/>
    <property type="match status" value="1"/>
</dbReference>
<dbReference type="InterPro" id="IPR001214">
    <property type="entry name" value="SET_dom"/>
</dbReference>
<accession>A0A183AR56</accession>
<evidence type="ECO:0000256" key="4">
    <source>
        <dbReference type="ARBA" id="ARBA00022603"/>
    </source>
</evidence>
<protein>
    <submittedName>
        <fullName evidence="14">SET domain-containing protein</fullName>
    </submittedName>
</protein>
<evidence type="ECO:0000256" key="5">
    <source>
        <dbReference type="ARBA" id="ARBA00022679"/>
    </source>
</evidence>
<dbReference type="PANTHER" id="PTHR46165">
    <property type="entry name" value="SET AND MYND DOMAIN-CONTAINING PROTEIN 4"/>
    <property type="match status" value="1"/>
</dbReference>
<gene>
    <name evidence="12" type="ORF">ECPE_LOCUS9441</name>
</gene>
<evidence type="ECO:0000256" key="3">
    <source>
        <dbReference type="ARBA" id="ARBA00022490"/>
    </source>
</evidence>
<evidence type="ECO:0000256" key="6">
    <source>
        <dbReference type="ARBA" id="ARBA00022691"/>
    </source>
</evidence>
<keyword evidence="5" id="KW-0808">Transferase</keyword>
<keyword evidence="4" id="KW-0489">Methyltransferase</keyword>
<dbReference type="OrthoDB" id="62495at2759"/>
<feature type="signal peptide" evidence="10">
    <location>
        <begin position="1"/>
        <end position="23"/>
    </location>
</feature>
<keyword evidence="10" id="KW-0732">Signal</keyword>
<feature type="region of interest" description="Disordered" evidence="9">
    <location>
        <begin position="242"/>
        <end position="268"/>
    </location>
</feature>
<keyword evidence="3" id="KW-0963">Cytoplasm</keyword>
<evidence type="ECO:0000259" key="11">
    <source>
        <dbReference type="PROSITE" id="PS50280"/>
    </source>
</evidence>
<dbReference type="Proteomes" id="UP000272942">
    <property type="component" value="Unassembled WGS sequence"/>
</dbReference>
<feature type="domain" description="SET" evidence="11">
    <location>
        <begin position="60"/>
        <end position="173"/>
    </location>
</feature>
<dbReference type="InterPro" id="IPR044421">
    <property type="entry name" value="SMYD4_SET"/>
</dbReference>
<name>A0A183AR56_9TREM</name>
<evidence type="ECO:0000313" key="12">
    <source>
        <dbReference type="EMBL" id="VDP85366.1"/>
    </source>
</evidence>
<evidence type="ECO:0000256" key="7">
    <source>
        <dbReference type="ARBA" id="ARBA00023242"/>
    </source>
</evidence>
<keyword evidence="6" id="KW-0949">S-adenosyl-L-methionine</keyword>
<evidence type="ECO:0000256" key="9">
    <source>
        <dbReference type="SAM" id="MobiDB-lite"/>
    </source>
</evidence>
<organism evidence="14">
    <name type="scientific">Echinostoma caproni</name>
    <dbReference type="NCBI Taxonomy" id="27848"/>
    <lineage>
        <taxon>Eukaryota</taxon>
        <taxon>Metazoa</taxon>
        <taxon>Spiralia</taxon>
        <taxon>Lophotrochozoa</taxon>
        <taxon>Platyhelminthes</taxon>
        <taxon>Trematoda</taxon>
        <taxon>Digenea</taxon>
        <taxon>Plagiorchiida</taxon>
        <taxon>Echinostomata</taxon>
        <taxon>Echinostomatoidea</taxon>
        <taxon>Echinostomatidae</taxon>
        <taxon>Echinostoma</taxon>
    </lineage>
</organism>
<evidence type="ECO:0000256" key="8">
    <source>
        <dbReference type="ARBA" id="ARBA00048985"/>
    </source>
</evidence>
<evidence type="ECO:0000313" key="14">
    <source>
        <dbReference type="WBParaSite" id="ECPE_0000947001-mRNA-1"/>
    </source>
</evidence>
<comment type="subcellular location">
    <subcellularLocation>
        <location evidence="2">Cytoplasm</location>
    </subcellularLocation>
    <subcellularLocation>
        <location evidence="1">Nucleus</location>
    </subcellularLocation>
</comment>
<reference evidence="14" key="1">
    <citation type="submission" date="2016-06" db="UniProtKB">
        <authorList>
            <consortium name="WormBaseParasite"/>
        </authorList>
    </citation>
    <scope>IDENTIFICATION</scope>
</reference>
<keyword evidence="13" id="KW-1185">Reference proteome</keyword>
<dbReference type="EMBL" id="UZAN01047426">
    <property type="protein sequence ID" value="VDP85366.1"/>
    <property type="molecule type" value="Genomic_DNA"/>
</dbReference>
<dbReference type="InterPro" id="IPR052097">
    <property type="entry name" value="SET-MYND_domain_protein"/>
</dbReference>
<evidence type="ECO:0000256" key="2">
    <source>
        <dbReference type="ARBA" id="ARBA00004496"/>
    </source>
</evidence>
<dbReference type="Gene3D" id="1.10.220.160">
    <property type="match status" value="1"/>
</dbReference>
<evidence type="ECO:0000256" key="10">
    <source>
        <dbReference type="SAM" id="SignalP"/>
    </source>
</evidence>
<dbReference type="GO" id="GO:0008168">
    <property type="term" value="F:methyltransferase activity"/>
    <property type="evidence" value="ECO:0007669"/>
    <property type="project" value="UniProtKB-KW"/>
</dbReference>
<sequence length="291" mass="32938">MFLLNSTGLGHLCFRLALSRSWAVNTESAPTYAMDSLVDHFDHFSSPDLFEYALTGWLLAKLIRVAHPVVPRGWSTPDLWELCVGLWCFDTLRRLQCNAHAITEVQEDLSDVESISTVRRLSQMRIATGLFPSVSMLNHSCEPSVVNDFHNGYIILRCVKPIGPGDEVFNCYGPHYEHHPDAANRKSLLREQYYFECDCMHCTKPDCSEAHEPSVKQTDAWQTALTVLNNTMVRRTSCSDEAHKTHQTAHEAASQHKHACDTQGKSRPDWVSVERIRQSLSDRPISVENAV</sequence>
<dbReference type="AlphaFoldDB" id="A0A183AR56"/>
<dbReference type="GO" id="GO:0005634">
    <property type="term" value="C:nucleus"/>
    <property type="evidence" value="ECO:0007669"/>
    <property type="project" value="UniProtKB-SubCell"/>
</dbReference>
<dbReference type="GO" id="GO:0042826">
    <property type="term" value="F:histone deacetylase binding"/>
    <property type="evidence" value="ECO:0007669"/>
    <property type="project" value="TreeGrafter"/>
</dbReference>
<evidence type="ECO:0000256" key="1">
    <source>
        <dbReference type="ARBA" id="ARBA00004123"/>
    </source>
</evidence>
<keyword evidence="7" id="KW-0539">Nucleus</keyword>
<feature type="chain" id="PRO_5043138204" evidence="10">
    <location>
        <begin position="24"/>
        <end position="291"/>
    </location>
</feature>
<dbReference type="PROSITE" id="PS50280">
    <property type="entry name" value="SET"/>
    <property type="match status" value="1"/>
</dbReference>
<dbReference type="GO" id="GO:0005737">
    <property type="term" value="C:cytoplasm"/>
    <property type="evidence" value="ECO:0007669"/>
    <property type="project" value="UniProtKB-SubCell"/>
</dbReference>
<dbReference type="InterPro" id="IPR046341">
    <property type="entry name" value="SET_dom_sf"/>
</dbReference>
<dbReference type="SUPFAM" id="SSF82199">
    <property type="entry name" value="SET domain"/>
    <property type="match status" value="1"/>
</dbReference>
<feature type="compositionally biased region" description="Basic and acidic residues" evidence="9">
    <location>
        <begin position="258"/>
        <end position="268"/>
    </location>
</feature>
<dbReference type="CDD" id="cd10536">
    <property type="entry name" value="SET_SMYD4"/>
    <property type="match status" value="1"/>
</dbReference>
<evidence type="ECO:0000313" key="13">
    <source>
        <dbReference type="Proteomes" id="UP000272942"/>
    </source>
</evidence>
<reference evidence="12 13" key="2">
    <citation type="submission" date="2018-11" db="EMBL/GenBank/DDBJ databases">
        <authorList>
            <consortium name="Pathogen Informatics"/>
        </authorList>
    </citation>
    <scope>NUCLEOTIDE SEQUENCE [LARGE SCALE GENOMIC DNA]</scope>
    <source>
        <strain evidence="12 13">Egypt</strain>
    </source>
</reference>
<dbReference type="Pfam" id="PF00856">
    <property type="entry name" value="SET"/>
    <property type="match status" value="1"/>
</dbReference>
<comment type="catalytic activity">
    <reaction evidence="8">
        <text>L-lysyl-[protein] + S-adenosyl-L-methionine = N(6)-methyl-L-lysyl-[protein] + S-adenosyl-L-homocysteine + H(+)</text>
        <dbReference type="Rhea" id="RHEA:51736"/>
        <dbReference type="Rhea" id="RHEA-COMP:9752"/>
        <dbReference type="Rhea" id="RHEA-COMP:13053"/>
        <dbReference type="ChEBI" id="CHEBI:15378"/>
        <dbReference type="ChEBI" id="CHEBI:29969"/>
        <dbReference type="ChEBI" id="CHEBI:57856"/>
        <dbReference type="ChEBI" id="CHEBI:59789"/>
        <dbReference type="ChEBI" id="CHEBI:61929"/>
    </reaction>
</comment>
<dbReference type="GO" id="GO:0032259">
    <property type="term" value="P:methylation"/>
    <property type="evidence" value="ECO:0007669"/>
    <property type="project" value="UniProtKB-KW"/>
</dbReference>
<dbReference type="WBParaSite" id="ECPE_0000947001-mRNA-1">
    <property type="protein sequence ID" value="ECPE_0000947001-mRNA-1"/>
    <property type="gene ID" value="ECPE_0000947001"/>
</dbReference>
<proteinExistence type="predicted"/>
<dbReference type="Gene3D" id="2.170.270.10">
    <property type="entry name" value="SET domain"/>
    <property type="match status" value="1"/>
</dbReference>